<organism evidence="1">
    <name type="scientific">Nocardia globerula</name>
    <dbReference type="NCBI Taxonomy" id="1818"/>
    <lineage>
        <taxon>Bacteria</taxon>
        <taxon>Bacillati</taxon>
        <taxon>Actinomycetota</taxon>
        <taxon>Actinomycetes</taxon>
        <taxon>Mycobacteriales</taxon>
        <taxon>Nocardiaceae</taxon>
        <taxon>Nocardia</taxon>
    </lineage>
</organism>
<dbReference type="PANTHER" id="PTHR37314:SF4">
    <property type="entry name" value="UPF0700 TRANSMEMBRANE PROTEIN YOAK"/>
    <property type="match status" value="1"/>
</dbReference>
<protein>
    <submittedName>
        <fullName evidence="1">Uncharacterized membrane protein YoaK (UPF0700 family)</fullName>
    </submittedName>
</protein>
<comment type="caution">
    <text evidence="1">The sequence shown here is derived from an EMBL/GenBank/DDBJ whole genome shotgun (WGS) entry which is preliminary data.</text>
</comment>
<name>A0A652YNG6_NOCGL</name>
<proteinExistence type="predicted"/>
<evidence type="ECO:0000313" key="1">
    <source>
        <dbReference type="EMBL" id="TYQ03651.1"/>
    </source>
</evidence>
<dbReference type="InterPro" id="IPR010699">
    <property type="entry name" value="DUF1275"/>
</dbReference>
<dbReference type="PANTHER" id="PTHR37314">
    <property type="entry name" value="SLR0142 PROTEIN"/>
    <property type="match status" value="1"/>
</dbReference>
<sequence>MTISYKQNTDGTTASASFNHESIGVATMMALTFVTGLVDAVGYLGLDRVFTGNMTGNIVILGMAVAGADELPVLGPAIALIAFTFGACTCGLLLRGSPAGWHTRTTALFATGGIVLLGLAVSMFVVGDTMSAVQQIVFAAVIALVMGEQAAVARALAVKDMTTVVVTSTLTSLASETFFGTGSALWNRRVGAIVTIFVGAIVGALLLLLHVALALLIAACITIAVSFIGHRYLTRVD</sequence>
<dbReference type="EMBL" id="VNIQ01000004">
    <property type="protein sequence ID" value="TYQ03651.1"/>
    <property type="molecule type" value="Genomic_DNA"/>
</dbReference>
<dbReference type="AlphaFoldDB" id="A0A652YNG6"/>
<dbReference type="Pfam" id="PF06912">
    <property type="entry name" value="DUF1275"/>
    <property type="match status" value="1"/>
</dbReference>
<reference evidence="1" key="1">
    <citation type="submission" date="2019-07" db="EMBL/GenBank/DDBJ databases">
        <title>Genomic Encyclopedia of Type Strains, Phase IV (KMG-IV): sequencing the most valuable type-strain genomes for metagenomic binning, comparative biology and taxonomic classification.</title>
        <authorList>
            <person name="Goeker M."/>
        </authorList>
    </citation>
    <scope>NUCLEOTIDE SEQUENCE</scope>
    <source>
        <strain evidence="1">DSM 44596</strain>
    </source>
</reference>
<accession>A0A652YNG6</accession>
<gene>
    <name evidence="1" type="ORF">FNL38_10416</name>
</gene>